<evidence type="ECO:0000313" key="3">
    <source>
        <dbReference type="Proteomes" id="UP001605036"/>
    </source>
</evidence>
<dbReference type="Proteomes" id="UP001605036">
    <property type="component" value="Unassembled WGS sequence"/>
</dbReference>
<proteinExistence type="predicted"/>
<protein>
    <submittedName>
        <fullName evidence="2">Uncharacterized protein</fullName>
    </submittedName>
</protein>
<sequence>MRVHRRAHRQGEDGDPPCDGADGEIRDSCKVCSLFRDNVSGRVMSNAGKRFEPKIMTKRFMVTDAAVLDSLRDFSVGDDIFHIGSRPLGSLTEGFRWIQTKLAFLISV</sequence>
<organism evidence="2 3">
    <name type="scientific">Riccia fluitans</name>
    <dbReference type="NCBI Taxonomy" id="41844"/>
    <lineage>
        <taxon>Eukaryota</taxon>
        <taxon>Viridiplantae</taxon>
        <taxon>Streptophyta</taxon>
        <taxon>Embryophyta</taxon>
        <taxon>Marchantiophyta</taxon>
        <taxon>Marchantiopsida</taxon>
        <taxon>Marchantiidae</taxon>
        <taxon>Marchantiales</taxon>
        <taxon>Ricciaceae</taxon>
        <taxon>Riccia</taxon>
    </lineage>
</organism>
<comment type="caution">
    <text evidence="2">The sequence shown here is derived from an EMBL/GenBank/DDBJ whole genome shotgun (WGS) entry which is preliminary data.</text>
</comment>
<accession>A0ABD1YC74</accession>
<reference evidence="2 3" key="1">
    <citation type="submission" date="2024-09" db="EMBL/GenBank/DDBJ databases">
        <title>Chromosome-scale assembly of Riccia fluitans.</title>
        <authorList>
            <person name="Paukszto L."/>
            <person name="Sawicki J."/>
            <person name="Karawczyk K."/>
            <person name="Piernik-Szablinska J."/>
            <person name="Szczecinska M."/>
            <person name="Mazdziarz M."/>
        </authorList>
    </citation>
    <scope>NUCLEOTIDE SEQUENCE [LARGE SCALE GENOMIC DNA]</scope>
    <source>
        <strain evidence="2">Rf_01</strain>
        <tissue evidence="2">Aerial parts of the thallus</tissue>
    </source>
</reference>
<gene>
    <name evidence="2" type="ORF">R1flu_003249</name>
</gene>
<dbReference type="AlphaFoldDB" id="A0ABD1YC74"/>
<evidence type="ECO:0000313" key="2">
    <source>
        <dbReference type="EMBL" id="KAL2623044.1"/>
    </source>
</evidence>
<name>A0ABD1YC74_9MARC</name>
<feature type="region of interest" description="Disordered" evidence="1">
    <location>
        <begin position="1"/>
        <end position="22"/>
    </location>
</feature>
<dbReference type="EMBL" id="JBHFFA010000006">
    <property type="protein sequence ID" value="KAL2623044.1"/>
    <property type="molecule type" value="Genomic_DNA"/>
</dbReference>
<keyword evidence="3" id="KW-1185">Reference proteome</keyword>
<evidence type="ECO:0000256" key="1">
    <source>
        <dbReference type="SAM" id="MobiDB-lite"/>
    </source>
</evidence>